<reference evidence="1" key="1">
    <citation type="submission" date="2021-06" db="EMBL/GenBank/DDBJ databases">
        <authorList>
            <person name="Kallberg Y."/>
            <person name="Tangrot J."/>
            <person name="Rosling A."/>
        </authorList>
    </citation>
    <scope>NUCLEOTIDE SEQUENCE</scope>
    <source>
        <strain evidence="1">MA453B</strain>
    </source>
</reference>
<gene>
    <name evidence="1" type="ORF">DERYTH_LOCUS28046</name>
</gene>
<comment type="caution">
    <text evidence="1">The sequence shown here is derived from an EMBL/GenBank/DDBJ whole genome shotgun (WGS) entry which is preliminary data.</text>
</comment>
<feature type="non-terminal residue" evidence="1">
    <location>
        <position position="74"/>
    </location>
</feature>
<dbReference type="Proteomes" id="UP000789405">
    <property type="component" value="Unassembled WGS sequence"/>
</dbReference>
<organism evidence="1 2">
    <name type="scientific">Dentiscutata erythropus</name>
    <dbReference type="NCBI Taxonomy" id="1348616"/>
    <lineage>
        <taxon>Eukaryota</taxon>
        <taxon>Fungi</taxon>
        <taxon>Fungi incertae sedis</taxon>
        <taxon>Mucoromycota</taxon>
        <taxon>Glomeromycotina</taxon>
        <taxon>Glomeromycetes</taxon>
        <taxon>Diversisporales</taxon>
        <taxon>Gigasporaceae</taxon>
        <taxon>Dentiscutata</taxon>
    </lineage>
</organism>
<dbReference type="EMBL" id="CAJVPY010067717">
    <property type="protein sequence ID" value="CAG8826247.1"/>
    <property type="molecule type" value="Genomic_DNA"/>
</dbReference>
<sequence>ESDWILSDEFGLQELLILIRSGTENFSIREKRISEWLLNYDPDIILEQFKPDEILNEIKSVFVNVNDELDKLEL</sequence>
<evidence type="ECO:0000313" key="1">
    <source>
        <dbReference type="EMBL" id="CAG8826247.1"/>
    </source>
</evidence>
<proteinExistence type="predicted"/>
<protein>
    <submittedName>
        <fullName evidence="1">11410_t:CDS:1</fullName>
    </submittedName>
</protein>
<dbReference type="OrthoDB" id="196165at2759"/>
<dbReference type="AlphaFoldDB" id="A0A9N9KH29"/>
<evidence type="ECO:0000313" key="2">
    <source>
        <dbReference type="Proteomes" id="UP000789405"/>
    </source>
</evidence>
<accession>A0A9N9KH29</accession>
<keyword evidence="2" id="KW-1185">Reference proteome</keyword>
<feature type="non-terminal residue" evidence="1">
    <location>
        <position position="1"/>
    </location>
</feature>
<name>A0A9N9KH29_9GLOM</name>